<evidence type="ECO:0000313" key="2">
    <source>
        <dbReference type="EMBL" id="ESO10392.1"/>
    </source>
</evidence>
<dbReference type="EMBL" id="AMQM01008925">
    <property type="status" value="NOT_ANNOTATED_CDS"/>
    <property type="molecule type" value="Genomic_DNA"/>
</dbReference>
<dbReference type="SUPFAM" id="SSF56496">
    <property type="entry name" value="Fibrinogen C-terminal domain-like"/>
    <property type="match status" value="1"/>
</dbReference>
<protein>
    <recommendedName>
        <fullName evidence="1">Fibrinogen C-terminal domain-containing protein</fullName>
    </recommendedName>
</protein>
<keyword evidence="4" id="KW-1185">Reference proteome</keyword>
<dbReference type="GO" id="GO:0005615">
    <property type="term" value="C:extracellular space"/>
    <property type="evidence" value="ECO:0000318"/>
    <property type="project" value="GO_Central"/>
</dbReference>
<dbReference type="SMART" id="SM00186">
    <property type="entry name" value="FBG"/>
    <property type="match status" value="1"/>
</dbReference>
<dbReference type="InterPro" id="IPR014716">
    <property type="entry name" value="Fibrinogen_a/b/g_C_1"/>
</dbReference>
<dbReference type="InterPro" id="IPR050373">
    <property type="entry name" value="Fibrinogen_C-term_domain"/>
</dbReference>
<reference evidence="4" key="1">
    <citation type="submission" date="2012-12" db="EMBL/GenBank/DDBJ databases">
        <authorList>
            <person name="Hellsten U."/>
            <person name="Grimwood J."/>
            <person name="Chapman J.A."/>
            <person name="Shapiro H."/>
            <person name="Aerts A."/>
            <person name="Otillar R.P."/>
            <person name="Terry A.Y."/>
            <person name="Boore J.L."/>
            <person name="Simakov O."/>
            <person name="Marletaz F."/>
            <person name="Cho S.-J."/>
            <person name="Edsinger-Gonzales E."/>
            <person name="Havlak P."/>
            <person name="Kuo D.-H."/>
            <person name="Larsson T."/>
            <person name="Lv J."/>
            <person name="Arendt D."/>
            <person name="Savage R."/>
            <person name="Osoegawa K."/>
            <person name="de Jong P."/>
            <person name="Lindberg D.R."/>
            <person name="Seaver E.C."/>
            <person name="Weisblat D.A."/>
            <person name="Putnam N.H."/>
            <person name="Grigoriev I.V."/>
            <person name="Rokhsar D.S."/>
        </authorList>
    </citation>
    <scope>NUCLEOTIDE SEQUENCE</scope>
</reference>
<dbReference type="InterPro" id="IPR002181">
    <property type="entry name" value="Fibrinogen_a/b/g_C_dom"/>
</dbReference>
<reference evidence="2 4" key="2">
    <citation type="journal article" date="2013" name="Nature">
        <title>Insights into bilaterian evolution from three spiralian genomes.</title>
        <authorList>
            <person name="Simakov O."/>
            <person name="Marletaz F."/>
            <person name="Cho S.J."/>
            <person name="Edsinger-Gonzales E."/>
            <person name="Havlak P."/>
            <person name="Hellsten U."/>
            <person name="Kuo D.H."/>
            <person name="Larsson T."/>
            <person name="Lv J."/>
            <person name="Arendt D."/>
            <person name="Savage R."/>
            <person name="Osoegawa K."/>
            <person name="de Jong P."/>
            <person name="Grimwood J."/>
            <person name="Chapman J.A."/>
            <person name="Shapiro H."/>
            <person name="Aerts A."/>
            <person name="Otillar R.P."/>
            <person name="Terry A.Y."/>
            <person name="Boore J.L."/>
            <person name="Grigoriev I.V."/>
            <person name="Lindberg D.R."/>
            <person name="Seaver E.C."/>
            <person name="Weisblat D.A."/>
            <person name="Putnam N.H."/>
            <person name="Rokhsar D.S."/>
        </authorList>
    </citation>
    <scope>NUCLEOTIDE SEQUENCE</scope>
</reference>
<evidence type="ECO:0000313" key="3">
    <source>
        <dbReference type="EnsemblMetazoa" id="HelroP145141"/>
    </source>
</evidence>
<reference evidence="3" key="3">
    <citation type="submission" date="2015-06" db="UniProtKB">
        <authorList>
            <consortium name="EnsemblMetazoa"/>
        </authorList>
    </citation>
    <scope>IDENTIFICATION</scope>
</reference>
<dbReference type="HOGENOM" id="CLU_038628_6_2_1"/>
<dbReference type="Proteomes" id="UP000015101">
    <property type="component" value="Unassembled WGS sequence"/>
</dbReference>
<dbReference type="OrthoDB" id="6146709at2759"/>
<dbReference type="AlphaFoldDB" id="T1EJI8"/>
<organism evidence="3 4">
    <name type="scientific">Helobdella robusta</name>
    <name type="common">Californian leech</name>
    <dbReference type="NCBI Taxonomy" id="6412"/>
    <lineage>
        <taxon>Eukaryota</taxon>
        <taxon>Metazoa</taxon>
        <taxon>Spiralia</taxon>
        <taxon>Lophotrochozoa</taxon>
        <taxon>Annelida</taxon>
        <taxon>Clitellata</taxon>
        <taxon>Hirudinea</taxon>
        <taxon>Rhynchobdellida</taxon>
        <taxon>Glossiphoniidae</taxon>
        <taxon>Helobdella</taxon>
    </lineage>
</organism>
<dbReference type="Gene3D" id="3.90.215.10">
    <property type="entry name" value="Gamma Fibrinogen, chain A, domain 1"/>
    <property type="match status" value="1"/>
</dbReference>
<dbReference type="EnsemblMetazoa" id="HelroT145141">
    <property type="protein sequence ID" value="HelroP145141"/>
    <property type="gene ID" value="HelroG145141"/>
</dbReference>
<dbReference type="STRING" id="6412.T1EJI8"/>
<dbReference type="InterPro" id="IPR036056">
    <property type="entry name" value="Fibrinogen-like_C"/>
</dbReference>
<dbReference type="PROSITE" id="PS51406">
    <property type="entry name" value="FIBRINOGEN_C_2"/>
    <property type="match status" value="1"/>
</dbReference>
<name>T1EJI8_HELRO</name>
<dbReference type="KEGG" id="hro:HELRODRAFT_145141"/>
<proteinExistence type="predicted"/>
<sequence length="132" mass="15131">WILIHQRLDSTVWSPFGWSSYRNGFGSISTAYYWFGLEPIYQLVSAKQYMLKIEVQLTNGLYFVDQYSTFNLKDEAGKYALHTSGWTGTNTDIFDYSLLGCRPDGQKFSTYDNDNDGLLVNCASQNGGGWWF</sequence>
<dbReference type="GeneID" id="20196738"/>
<dbReference type="CTD" id="20196738"/>
<gene>
    <name evidence="3" type="primary">20196738</name>
    <name evidence="2" type="ORF">HELRODRAFT_145141</name>
</gene>
<dbReference type="EMBL" id="KB095880">
    <property type="protein sequence ID" value="ESO10392.1"/>
    <property type="molecule type" value="Genomic_DNA"/>
</dbReference>
<dbReference type="RefSeq" id="XP_009011504.1">
    <property type="nucleotide sequence ID" value="XM_009013256.1"/>
</dbReference>
<accession>T1EJI8</accession>
<dbReference type="PANTHER" id="PTHR19143:SF462">
    <property type="entry name" value="APPLE DOMAIN-CONTAINING PROTEIN"/>
    <property type="match status" value="1"/>
</dbReference>
<feature type="domain" description="Fibrinogen C-terminal" evidence="1">
    <location>
        <begin position="1"/>
        <end position="132"/>
    </location>
</feature>
<dbReference type="PANTHER" id="PTHR19143">
    <property type="entry name" value="FIBRINOGEN/TENASCIN/ANGIOPOEITIN"/>
    <property type="match status" value="1"/>
</dbReference>
<dbReference type="OMA" id="ISTAYYW"/>
<evidence type="ECO:0000259" key="1">
    <source>
        <dbReference type="PROSITE" id="PS51406"/>
    </source>
</evidence>
<dbReference type="Gene3D" id="4.10.530.10">
    <property type="entry name" value="Gamma-fibrinogen Carboxyl Terminal Fragment, domain 2"/>
    <property type="match status" value="1"/>
</dbReference>
<dbReference type="InParanoid" id="T1EJI8"/>
<evidence type="ECO:0000313" key="4">
    <source>
        <dbReference type="Proteomes" id="UP000015101"/>
    </source>
</evidence>
<dbReference type="eggNOG" id="KOG2579">
    <property type="taxonomic scope" value="Eukaryota"/>
</dbReference>
<dbReference type="Pfam" id="PF00147">
    <property type="entry name" value="Fibrinogen_C"/>
    <property type="match status" value="1"/>
</dbReference>